<dbReference type="Proteomes" id="UP001601059">
    <property type="component" value="Unassembled WGS sequence"/>
</dbReference>
<dbReference type="EMBL" id="JBIACK010000003">
    <property type="protein sequence ID" value="MFE8700590.1"/>
    <property type="molecule type" value="Genomic_DNA"/>
</dbReference>
<keyword evidence="3" id="KW-1185">Reference proteome</keyword>
<evidence type="ECO:0008006" key="4">
    <source>
        <dbReference type="Google" id="ProtNLM"/>
    </source>
</evidence>
<proteinExistence type="predicted"/>
<gene>
    <name evidence="2" type="ORF">ACFYKX_08200</name>
</gene>
<dbReference type="PROSITE" id="PS51257">
    <property type="entry name" value="PROKAR_LIPOPROTEIN"/>
    <property type="match status" value="1"/>
</dbReference>
<feature type="chain" id="PRO_5046676889" description="Lipoprotein" evidence="1">
    <location>
        <begin position="19"/>
        <end position="153"/>
    </location>
</feature>
<organism evidence="2 3">
    <name type="scientific">Cytobacillus spartinae</name>
    <dbReference type="NCBI Taxonomy" id="3299023"/>
    <lineage>
        <taxon>Bacteria</taxon>
        <taxon>Bacillati</taxon>
        <taxon>Bacillota</taxon>
        <taxon>Bacilli</taxon>
        <taxon>Bacillales</taxon>
        <taxon>Bacillaceae</taxon>
        <taxon>Cytobacillus</taxon>
    </lineage>
</organism>
<dbReference type="RefSeq" id="WP_389359931.1">
    <property type="nucleotide sequence ID" value="NZ_JBIACK010000003.1"/>
</dbReference>
<reference evidence="2 3" key="1">
    <citation type="submission" date="2024-08" db="EMBL/GenBank/DDBJ databases">
        <title>Two novel Cytobacillus novel species.</title>
        <authorList>
            <person name="Liu G."/>
        </authorList>
    </citation>
    <scope>NUCLEOTIDE SEQUENCE [LARGE SCALE GENOMIC DNA]</scope>
    <source>
        <strain evidence="2 3">FJAT-54145</strain>
    </source>
</reference>
<feature type="signal peptide" evidence="1">
    <location>
        <begin position="1"/>
        <end position="18"/>
    </location>
</feature>
<sequence>MGKLKYLFVLSASFIILAGCSNNENAIEETANETVEMVEEDFESIATGIENQINEVETTVDQAFVTEGETAELSTTAFIAYNEDAYNEIYDIYDIRNFTEEFRDMVADNEIQLLEEGTEFEVLETDVTQAKVMNIETENIGFIHLSLLSQVSS</sequence>
<comment type="caution">
    <text evidence="2">The sequence shown here is derived from an EMBL/GenBank/DDBJ whole genome shotgun (WGS) entry which is preliminary data.</text>
</comment>
<evidence type="ECO:0000256" key="1">
    <source>
        <dbReference type="SAM" id="SignalP"/>
    </source>
</evidence>
<name>A0ABW6KCH4_9BACI</name>
<evidence type="ECO:0000313" key="3">
    <source>
        <dbReference type="Proteomes" id="UP001601059"/>
    </source>
</evidence>
<accession>A0ABW6KCH4</accession>
<keyword evidence="1" id="KW-0732">Signal</keyword>
<protein>
    <recommendedName>
        <fullName evidence="4">Lipoprotein</fullName>
    </recommendedName>
</protein>
<evidence type="ECO:0000313" key="2">
    <source>
        <dbReference type="EMBL" id="MFE8700590.1"/>
    </source>
</evidence>